<dbReference type="AlphaFoldDB" id="A0A974CW04"/>
<proteinExistence type="predicted"/>
<gene>
    <name evidence="1" type="ORF">XELAEV_18026379mg</name>
</gene>
<dbReference type="Proteomes" id="UP000694892">
    <property type="component" value="Chromosome 5L"/>
</dbReference>
<sequence>MRWLITMPPLYWHTLFQGGDTSVPQSAAGSGYCLCATTLFIAPRISIRPSAVEFDSLIGILWLKVNNREIETVTKLVLFH</sequence>
<evidence type="ECO:0000313" key="1">
    <source>
        <dbReference type="EMBL" id="OCT79571.1"/>
    </source>
</evidence>
<dbReference type="EMBL" id="CM004474">
    <property type="protein sequence ID" value="OCT79571.1"/>
    <property type="molecule type" value="Genomic_DNA"/>
</dbReference>
<protein>
    <submittedName>
        <fullName evidence="1">Uncharacterized protein</fullName>
    </submittedName>
</protein>
<evidence type="ECO:0000313" key="2">
    <source>
        <dbReference type="Proteomes" id="UP000694892"/>
    </source>
</evidence>
<accession>A0A974CW04</accession>
<organism evidence="1 2">
    <name type="scientific">Xenopus laevis</name>
    <name type="common">African clawed frog</name>
    <dbReference type="NCBI Taxonomy" id="8355"/>
    <lineage>
        <taxon>Eukaryota</taxon>
        <taxon>Metazoa</taxon>
        <taxon>Chordata</taxon>
        <taxon>Craniata</taxon>
        <taxon>Vertebrata</taxon>
        <taxon>Euteleostomi</taxon>
        <taxon>Amphibia</taxon>
        <taxon>Batrachia</taxon>
        <taxon>Anura</taxon>
        <taxon>Pipoidea</taxon>
        <taxon>Pipidae</taxon>
        <taxon>Xenopodinae</taxon>
        <taxon>Xenopus</taxon>
        <taxon>Xenopus</taxon>
    </lineage>
</organism>
<name>A0A974CW04_XENLA</name>
<reference evidence="2" key="1">
    <citation type="journal article" date="2016" name="Nature">
        <title>Genome evolution in the allotetraploid frog Xenopus laevis.</title>
        <authorList>
            <person name="Session A.M."/>
            <person name="Uno Y."/>
            <person name="Kwon T."/>
            <person name="Chapman J.A."/>
            <person name="Toyoda A."/>
            <person name="Takahashi S."/>
            <person name="Fukui A."/>
            <person name="Hikosaka A."/>
            <person name="Suzuki A."/>
            <person name="Kondo M."/>
            <person name="van Heeringen S.J."/>
            <person name="Quigley I."/>
            <person name="Heinz S."/>
            <person name="Ogino H."/>
            <person name="Ochi H."/>
            <person name="Hellsten U."/>
            <person name="Lyons J.B."/>
            <person name="Simakov O."/>
            <person name="Putnam N."/>
            <person name="Stites J."/>
            <person name="Kuroki Y."/>
            <person name="Tanaka T."/>
            <person name="Michiue T."/>
            <person name="Watanabe M."/>
            <person name="Bogdanovic O."/>
            <person name="Lister R."/>
            <person name="Georgiou G."/>
            <person name="Paranjpe S.S."/>
            <person name="van Kruijsbergen I."/>
            <person name="Shu S."/>
            <person name="Carlson J."/>
            <person name="Kinoshita T."/>
            <person name="Ohta Y."/>
            <person name="Mawaribuchi S."/>
            <person name="Jenkins J."/>
            <person name="Grimwood J."/>
            <person name="Schmutz J."/>
            <person name="Mitros T."/>
            <person name="Mozaffari S.V."/>
            <person name="Suzuki Y."/>
            <person name="Haramoto Y."/>
            <person name="Yamamoto T.S."/>
            <person name="Takagi C."/>
            <person name="Heald R."/>
            <person name="Miller K."/>
            <person name="Haudenschild C."/>
            <person name="Kitzman J."/>
            <person name="Nakayama T."/>
            <person name="Izutsu Y."/>
            <person name="Robert J."/>
            <person name="Fortriede J."/>
            <person name="Burns K."/>
            <person name="Lotay V."/>
            <person name="Karimi K."/>
            <person name="Yasuoka Y."/>
            <person name="Dichmann D.S."/>
            <person name="Flajnik M.F."/>
            <person name="Houston D.W."/>
            <person name="Shendure J."/>
            <person name="DuPasquier L."/>
            <person name="Vize P.D."/>
            <person name="Zorn A.M."/>
            <person name="Ito M."/>
            <person name="Marcotte E.M."/>
            <person name="Wallingford J.B."/>
            <person name="Ito Y."/>
            <person name="Asashima M."/>
            <person name="Ueno N."/>
            <person name="Matsuda Y."/>
            <person name="Veenstra G.J."/>
            <person name="Fujiyama A."/>
            <person name="Harland R.M."/>
            <person name="Taira M."/>
            <person name="Rokhsar D.S."/>
        </authorList>
    </citation>
    <scope>NUCLEOTIDE SEQUENCE [LARGE SCALE GENOMIC DNA]</scope>
    <source>
        <strain evidence="2">J</strain>
    </source>
</reference>